<gene>
    <name evidence="1" type="ORF">EmuJ_001188900</name>
</gene>
<dbReference type="AlphaFoldDB" id="A0A068XYN7"/>
<evidence type="ECO:0000313" key="1">
    <source>
        <dbReference type="EMBL" id="CDS35931.1"/>
    </source>
</evidence>
<dbReference type="EMBL" id="LN902841">
    <property type="protein sequence ID" value="CDS35931.1"/>
    <property type="molecule type" value="Genomic_DNA"/>
</dbReference>
<evidence type="ECO:0000313" key="2">
    <source>
        <dbReference type="Proteomes" id="UP000017246"/>
    </source>
</evidence>
<keyword evidence="2" id="KW-1185">Reference proteome</keyword>
<name>A0A068XYN7_ECHMU</name>
<accession>A0A068XYN7</accession>
<proteinExistence type="predicted"/>
<protein>
    <submittedName>
        <fullName evidence="1">Uncharacterized protein</fullName>
    </submittedName>
</protein>
<reference evidence="1" key="1">
    <citation type="journal article" date="2013" name="Nature">
        <title>The genomes of four tapeworm species reveal adaptations to parasitism.</title>
        <authorList>
            <person name="Tsai I.J."/>
            <person name="Zarowiecki M."/>
            <person name="Holroyd N."/>
            <person name="Garciarrubio A."/>
            <person name="Sanchez-Flores A."/>
            <person name="Brooks K.L."/>
            <person name="Tracey A."/>
            <person name="Bobes R.J."/>
            <person name="Fragoso G."/>
            <person name="Sciutto E."/>
            <person name="Aslett M."/>
            <person name="Beasley H."/>
            <person name="Bennett H.M."/>
            <person name="Cai J."/>
            <person name="Camicia F."/>
            <person name="Clark R."/>
            <person name="Cucher M."/>
            <person name="De Silva N."/>
            <person name="Day T.A."/>
            <person name="Deplazes P."/>
            <person name="Estrada K."/>
            <person name="Fernandez C."/>
            <person name="Holland P.W."/>
            <person name="Hou J."/>
            <person name="Hu S."/>
            <person name="Huckvale T."/>
            <person name="Hung S.S."/>
            <person name="Kamenetzky L."/>
            <person name="Keane J.A."/>
            <person name="Kiss F."/>
            <person name="Koziol U."/>
            <person name="Lambert O."/>
            <person name="Liu K."/>
            <person name="Luo X."/>
            <person name="Luo Y."/>
            <person name="Macchiaroli N."/>
            <person name="Nichol S."/>
            <person name="Paps J."/>
            <person name="Parkinson J."/>
            <person name="Pouchkina-Stantcheva N."/>
            <person name="Riddiford N."/>
            <person name="Rosenzvit M."/>
            <person name="Salinas G."/>
            <person name="Wasmuth J.D."/>
            <person name="Zamanian M."/>
            <person name="Zheng Y."/>
            <person name="Cai X."/>
            <person name="Soberon X."/>
            <person name="Olson P.D."/>
            <person name="Laclette J.P."/>
            <person name="Brehm K."/>
            <person name="Berriman M."/>
            <person name="Garciarrubio A."/>
            <person name="Bobes R.J."/>
            <person name="Fragoso G."/>
            <person name="Sanchez-Flores A."/>
            <person name="Estrada K."/>
            <person name="Cevallos M.A."/>
            <person name="Morett E."/>
            <person name="Gonzalez V."/>
            <person name="Portillo T."/>
            <person name="Ochoa-Leyva A."/>
            <person name="Jose M.V."/>
            <person name="Sciutto E."/>
            <person name="Landa A."/>
            <person name="Jimenez L."/>
            <person name="Valdes V."/>
            <person name="Carrero J.C."/>
            <person name="Larralde C."/>
            <person name="Morales-Montor J."/>
            <person name="Limon-Lason J."/>
            <person name="Soberon X."/>
            <person name="Laclette J.P."/>
        </authorList>
    </citation>
    <scope>NUCLEOTIDE SEQUENCE [LARGE SCALE GENOMIC DNA]</scope>
</reference>
<dbReference type="Proteomes" id="UP000017246">
    <property type="component" value="Unassembled WGS sequence"/>
</dbReference>
<reference evidence="1" key="2">
    <citation type="submission" date="2015-11" db="EMBL/GenBank/DDBJ databases">
        <authorList>
            <person name="Zhang Y."/>
            <person name="Guo Z."/>
        </authorList>
    </citation>
    <scope>NUCLEOTIDE SEQUENCE</scope>
</reference>
<sequence>MSWVNMAPLGRQVPLTFIQLRVNFAVPIYFQRIDQKSRKHPLTFDCKIPKTHQNSTSHKLRLELALTKEAKVLVRKTSEERRKSKGSSFVEDR</sequence>
<organism evidence="1 2">
    <name type="scientific">Echinococcus multilocularis</name>
    <name type="common">Fox tapeworm</name>
    <dbReference type="NCBI Taxonomy" id="6211"/>
    <lineage>
        <taxon>Eukaryota</taxon>
        <taxon>Metazoa</taxon>
        <taxon>Spiralia</taxon>
        <taxon>Lophotrochozoa</taxon>
        <taxon>Platyhelminthes</taxon>
        <taxon>Cestoda</taxon>
        <taxon>Eucestoda</taxon>
        <taxon>Cyclophyllidea</taxon>
        <taxon>Taeniidae</taxon>
        <taxon>Echinococcus</taxon>
    </lineage>
</organism>